<dbReference type="EMBL" id="JASBNA010000007">
    <property type="protein sequence ID" value="KAK7690015.1"/>
    <property type="molecule type" value="Genomic_DNA"/>
</dbReference>
<sequence>MSLARQFLREFRPLFRMLEEPLGVSPRYGRSSSFFDDPFFHSPRALRPAIDVTEEGNRYIVEAELPGVKKDDIEVRIGDGGRSLTIEGKIAERNSSQVPQAQVNEGAASIAEGTSSTAVSTPESTQITSEREFVANTTFTRTVYLPRPVKSDDVVAKLNDGILTVSVPKAEDVGSVKITVE</sequence>
<dbReference type="AlphaFoldDB" id="A0AAW0G9E5"/>
<dbReference type="SUPFAM" id="SSF49764">
    <property type="entry name" value="HSP20-like chaperones"/>
    <property type="match status" value="1"/>
</dbReference>
<comment type="similarity">
    <text evidence="2 3">Belongs to the small heat shock protein (HSP20) family.</text>
</comment>
<feature type="domain" description="SHSP" evidence="4">
    <location>
        <begin position="41"/>
        <end position="181"/>
    </location>
</feature>
<evidence type="ECO:0000256" key="1">
    <source>
        <dbReference type="ARBA" id="ARBA00023016"/>
    </source>
</evidence>
<evidence type="ECO:0000313" key="5">
    <source>
        <dbReference type="EMBL" id="KAK7690015.1"/>
    </source>
</evidence>
<protein>
    <recommendedName>
        <fullName evidence="4">SHSP domain-containing protein</fullName>
    </recommendedName>
</protein>
<keyword evidence="6" id="KW-1185">Reference proteome</keyword>
<dbReference type="CDD" id="cd06464">
    <property type="entry name" value="ACD_sHsps-like"/>
    <property type="match status" value="1"/>
</dbReference>
<proteinExistence type="inferred from homology"/>
<evidence type="ECO:0000256" key="2">
    <source>
        <dbReference type="PROSITE-ProRule" id="PRU00285"/>
    </source>
</evidence>
<comment type="caution">
    <text evidence="5">The sequence shown here is derived from an EMBL/GenBank/DDBJ whole genome shotgun (WGS) entry which is preliminary data.</text>
</comment>
<organism evidence="5 6">
    <name type="scientific">Cerrena zonata</name>
    <dbReference type="NCBI Taxonomy" id="2478898"/>
    <lineage>
        <taxon>Eukaryota</taxon>
        <taxon>Fungi</taxon>
        <taxon>Dikarya</taxon>
        <taxon>Basidiomycota</taxon>
        <taxon>Agaricomycotina</taxon>
        <taxon>Agaricomycetes</taxon>
        <taxon>Polyporales</taxon>
        <taxon>Cerrenaceae</taxon>
        <taxon>Cerrena</taxon>
    </lineage>
</organism>
<dbReference type="InterPro" id="IPR008978">
    <property type="entry name" value="HSP20-like_chaperone"/>
</dbReference>
<keyword evidence="1" id="KW-0346">Stress response</keyword>
<dbReference type="Pfam" id="PF00011">
    <property type="entry name" value="HSP20"/>
    <property type="match status" value="1"/>
</dbReference>
<dbReference type="InterPro" id="IPR031107">
    <property type="entry name" value="Small_HSP"/>
</dbReference>
<dbReference type="Proteomes" id="UP001385951">
    <property type="component" value="Unassembled WGS sequence"/>
</dbReference>
<accession>A0AAW0G9E5</accession>
<dbReference type="InterPro" id="IPR002068">
    <property type="entry name" value="A-crystallin/Hsp20_dom"/>
</dbReference>
<evidence type="ECO:0000256" key="3">
    <source>
        <dbReference type="RuleBase" id="RU003616"/>
    </source>
</evidence>
<evidence type="ECO:0000259" key="4">
    <source>
        <dbReference type="PROSITE" id="PS01031"/>
    </source>
</evidence>
<dbReference type="PANTHER" id="PTHR11527">
    <property type="entry name" value="HEAT-SHOCK PROTEIN 20 FAMILY MEMBER"/>
    <property type="match status" value="1"/>
</dbReference>
<reference evidence="5 6" key="1">
    <citation type="submission" date="2022-09" db="EMBL/GenBank/DDBJ databases">
        <authorList>
            <person name="Palmer J.M."/>
        </authorList>
    </citation>
    <scope>NUCLEOTIDE SEQUENCE [LARGE SCALE GENOMIC DNA]</scope>
    <source>
        <strain evidence="5 6">DSM 7382</strain>
    </source>
</reference>
<gene>
    <name evidence="5" type="ORF">QCA50_006657</name>
</gene>
<dbReference type="Gene3D" id="2.60.40.790">
    <property type="match status" value="1"/>
</dbReference>
<dbReference type="PROSITE" id="PS01031">
    <property type="entry name" value="SHSP"/>
    <property type="match status" value="1"/>
</dbReference>
<name>A0AAW0G9E5_9APHY</name>
<evidence type="ECO:0000313" key="6">
    <source>
        <dbReference type="Proteomes" id="UP001385951"/>
    </source>
</evidence>